<dbReference type="PANTHER" id="PTHR37817">
    <property type="entry name" value="N-ACETYLTRANSFERASE EIS"/>
    <property type="match status" value="1"/>
</dbReference>
<dbReference type="InterPro" id="IPR016181">
    <property type="entry name" value="Acyl_CoA_acyltransferase"/>
</dbReference>
<organism evidence="2 3">
    <name type="scientific">Actinosynnema pretiosum</name>
    <dbReference type="NCBI Taxonomy" id="42197"/>
    <lineage>
        <taxon>Bacteria</taxon>
        <taxon>Bacillati</taxon>
        <taxon>Actinomycetota</taxon>
        <taxon>Actinomycetes</taxon>
        <taxon>Pseudonocardiales</taxon>
        <taxon>Pseudonocardiaceae</taxon>
        <taxon>Actinosynnema</taxon>
    </lineage>
</organism>
<dbReference type="InterPro" id="IPR000182">
    <property type="entry name" value="GNAT_dom"/>
</dbReference>
<dbReference type="Proteomes" id="UP000218505">
    <property type="component" value="Chromosome"/>
</dbReference>
<dbReference type="KEGG" id="apre:CNX65_03035"/>
<dbReference type="GO" id="GO:0030649">
    <property type="term" value="P:aminoglycoside antibiotic catabolic process"/>
    <property type="evidence" value="ECO:0007669"/>
    <property type="project" value="TreeGrafter"/>
</dbReference>
<dbReference type="RefSeq" id="WP_096491406.1">
    <property type="nucleotide sequence ID" value="NZ_CP023445.1"/>
</dbReference>
<dbReference type="InterPro" id="IPR025559">
    <property type="entry name" value="Eis_dom"/>
</dbReference>
<dbReference type="EMBL" id="CP023445">
    <property type="protein sequence ID" value="ATE52392.1"/>
    <property type="molecule type" value="Genomic_DNA"/>
</dbReference>
<dbReference type="InterPro" id="IPR036527">
    <property type="entry name" value="SCP2_sterol-bd_dom_sf"/>
</dbReference>
<dbReference type="PANTHER" id="PTHR37817:SF1">
    <property type="entry name" value="N-ACETYLTRANSFERASE EIS"/>
    <property type="match status" value="1"/>
</dbReference>
<evidence type="ECO:0000313" key="2">
    <source>
        <dbReference type="EMBL" id="ATE52392.1"/>
    </source>
</evidence>
<name>A0A290Z065_9PSEU</name>
<protein>
    <submittedName>
        <fullName evidence="2">GNAT family N-acetyltransferase</fullName>
    </submittedName>
</protein>
<evidence type="ECO:0000259" key="1">
    <source>
        <dbReference type="PROSITE" id="PS51186"/>
    </source>
</evidence>
<dbReference type="AlphaFoldDB" id="A0A290Z065"/>
<accession>A0A290Z065</accession>
<dbReference type="GO" id="GO:0034069">
    <property type="term" value="F:aminoglycoside N-acetyltransferase activity"/>
    <property type="evidence" value="ECO:0007669"/>
    <property type="project" value="TreeGrafter"/>
</dbReference>
<evidence type="ECO:0000313" key="3">
    <source>
        <dbReference type="Proteomes" id="UP000218505"/>
    </source>
</evidence>
<dbReference type="InterPro" id="IPR051554">
    <property type="entry name" value="Acetyltransferase_Eis"/>
</dbReference>
<gene>
    <name evidence="2" type="ORF">CNX65_03035</name>
</gene>
<keyword evidence="3" id="KW-1185">Reference proteome</keyword>
<proteinExistence type="predicted"/>
<dbReference type="CDD" id="cd04301">
    <property type="entry name" value="NAT_SF"/>
    <property type="match status" value="1"/>
</dbReference>
<dbReference type="Pfam" id="PF13527">
    <property type="entry name" value="Acetyltransf_9"/>
    <property type="match status" value="1"/>
</dbReference>
<dbReference type="Pfam" id="PF13530">
    <property type="entry name" value="SCP2_2"/>
    <property type="match status" value="1"/>
</dbReference>
<reference evidence="2" key="1">
    <citation type="submission" date="2017-09" db="EMBL/GenBank/DDBJ databases">
        <title>Complete Genome Sequence of ansamitocin-producing Bacterium Actinosynnema pretiosum X47.</title>
        <authorList>
            <person name="Cao G."/>
            <person name="Zong G."/>
            <person name="Zhong C."/>
            <person name="Fu J."/>
        </authorList>
    </citation>
    <scope>NUCLEOTIDE SEQUENCE [LARGE SCALE GENOMIC DNA]</scope>
    <source>
        <strain evidence="2">X47</strain>
    </source>
</reference>
<dbReference type="SUPFAM" id="SSF55729">
    <property type="entry name" value="Acyl-CoA N-acyltransferases (Nat)"/>
    <property type="match status" value="1"/>
</dbReference>
<feature type="domain" description="N-acetyltransferase" evidence="1">
    <location>
        <begin position="1"/>
        <end position="138"/>
    </location>
</feature>
<dbReference type="Gene3D" id="3.40.630.30">
    <property type="match status" value="2"/>
</dbReference>
<dbReference type="PROSITE" id="PS51186">
    <property type="entry name" value="GNAT"/>
    <property type="match status" value="1"/>
</dbReference>
<dbReference type="Gene3D" id="3.30.1050.10">
    <property type="entry name" value="SCP2 sterol-binding domain"/>
    <property type="match status" value="1"/>
</dbReference>
<sequence>MLIRTTEQADVEVAAGLRAVAFGSARPAGPVLPPGQDALVAEVDGRLVGTLGVWRHHQFWGGRTVPAGGIGGVAVDPHARGRGVATALLTRAVEDMRERGQALSLLYATVPGLYRSCGWERSGVHEWISLTPGQLPAGGRPLSRAARPEDAPAVHACYTDLASTVDGMLDRSAPAFDPVRALDHPVVSVVPGHDGEVRGYLRADRDGDGLRVLDLVARDLDTQLGLLGELASWGGLLPAFDLRVLDPATTGLLTDQAIKHAVTTRAWLMRVVDLPAAVAARGWPAAAGLRSAAVDLDITDPVAPWHAGRRRIVVEDGQVGVEPGGSGEVRLRARALGPWFSGFQNTHALRRAGLLDGDAALLDRLTASTGVPRLGDYF</sequence>
<dbReference type="SUPFAM" id="SSF55718">
    <property type="entry name" value="SCP-like"/>
    <property type="match status" value="1"/>
</dbReference>